<reference evidence="4" key="1">
    <citation type="submission" date="2017-10" db="EMBL/GenBank/DDBJ databases">
        <authorList>
            <person name="Kravchenko I.K."/>
            <person name="Grouzdev D.S."/>
        </authorList>
    </citation>
    <scope>NUCLEOTIDE SEQUENCE [LARGE SCALE GENOMIC DNA]</scope>
    <source>
        <strain evidence="4">B2</strain>
    </source>
</reference>
<comment type="caution">
    <text evidence="3">The sequence shown here is derived from an EMBL/GenBank/DDBJ whole genome shotgun (WGS) entry which is preliminary data.</text>
</comment>
<evidence type="ECO:0000256" key="1">
    <source>
        <dbReference type="SAM" id="MobiDB-lite"/>
    </source>
</evidence>
<sequence>MLSRDPERRAAASREQTDRRTVQSACDPDTRPGDRPLTPGEVNAMWKLNRLEQPTFDDLTRGLCLGLVWCMALWTPMFVSALT</sequence>
<dbReference type="AlphaFoldDB" id="A0A2B8B5H8"/>
<feature type="transmembrane region" description="Helical" evidence="2">
    <location>
        <begin position="63"/>
        <end position="82"/>
    </location>
</feature>
<keyword evidence="2" id="KW-0812">Transmembrane</keyword>
<evidence type="ECO:0000313" key="3">
    <source>
        <dbReference type="EMBL" id="PGH53205.1"/>
    </source>
</evidence>
<proteinExistence type="predicted"/>
<keyword evidence="2" id="KW-0472">Membrane</keyword>
<name>A0A2B8B5H8_9PROT</name>
<dbReference type="EMBL" id="PDKW01000043">
    <property type="protein sequence ID" value="PGH53205.1"/>
    <property type="molecule type" value="Genomic_DNA"/>
</dbReference>
<keyword evidence="2" id="KW-1133">Transmembrane helix</keyword>
<dbReference type="OrthoDB" id="7306763at2"/>
<protein>
    <submittedName>
        <fullName evidence="3">Uncharacterized protein</fullName>
    </submittedName>
</protein>
<accession>A0A2B8B5H8</accession>
<feature type="region of interest" description="Disordered" evidence="1">
    <location>
        <begin position="1"/>
        <end position="41"/>
    </location>
</feature>
<evidence type="ECO:0000313" key="4">
    <source>
        <dbReference type="Proteomes" id="UP000225379"/>
    </source>
</evidence>
<dbReference type="Proteomes" id="UP000225379">
    <property type="component" value="Unassembled WGS sequence"/>
</dbReference>
<organism evidence="3 4">
    <name type="scientific">Azospirillum palustre</name>
    <dbReference type="NCBI Taxonomy" id="2044885"/>
    <lineage>
        <taxon>Bacteria</taxon>
        <taxon>Pseudomonadati</taxon>
        <taxon>Pseudomonadota</taxon>
        <taxon>Alphaproteobacteria</taxon>
        <taxon>Rhodospirillales</taxon>
        <taxon>Azospirillaceae</taxon>
        <taxon>Azospirillum</taxon>
    </lineage>
</organism>
<dbReference type="RefSeq" id="WP_098739292.1">
    <property type="nucleotide sequence ID" value="NZ_PDKW01000043.1"/>
</dbReference>
<keyword evidence="4" id="KW-1185">Reference proteome</keyword>
<evidence type="ECO:0000256" key="2">
    <source>
        <dbReference type="SAM" id="Phobius"/>
    </source>
</evidence>
<feature type="compositionally biased region" description="Basic and acidic residues" evidence="1">
    <location>
        <begin position="1"/>
        <end position="21"/>
    </location>
</feature>
<gene>
    <name evidence="3" type="ORF">CRT60_25200</name>
</gene>